<dbReference type="AlphaFoldDB" id="A0A3E2DNI9"/>
<accession>A0A3E2DNI9</accession>
<sequence length="217" mass="23549">MTTIADVQTEVDRVFDALNAPSWPDPHADNQIAAEEEYSRVTDPQRYRALVLRLQAWQQALSTLCDVDVDTMAKGEDRLQQRWSSPHGNTLPLYVSVVTFDQVPLVGLSVTSDADPFDIVPDCACDACDSGSQDLLAVLDDDMTALVDGSLVFIVAPSEADRSAFRLVATSRRCALEWGGDGPAPLSEPEAVVDAIRSGDDPLLPEGCVVLHGRPWL</sequence>
<reference evidence="1" key="2">
    <citation type="submission" date="2024-02" db="EMBL/GenBank/DDBJ databases">
        <title>Bacterial skin colonization with Propionibacterium avidum as a risk factor for Periprosthetic Joint Infections - a single-center prospective study.</title>
        <authorList>
            <person name="Achermann Y."/>
        </authorList>
    </citation>
    <scope>NUCLEOTIDE SEQUENCE</scope>
    <source>
        <strain evidence="1">PAVI-2017310195</strain>
    </source>
</reference>
<dbReference type="InterPro" id="IPR045773">
    <property type="entry name" value="DUF6226"/>
</dbReference>
<organism evidence="2 3">
    <name type="scientific">Cutibacterium avidum</name>
    <dbReference type="NCBI Taxonomy" id="33010"/>
    <lineage>
        <taxon>Bacteria</taxon>
        <taxon>Bacillati</taxon>
        <taxon>Actinomycetota</taxon>
        <taxon>Actinomycetes</taxon>
        <taxon>Propionibacteriales</taxon>
        <taxon>Propionibacteriaceae</taxon>
        <taxon>Cutibacterium</taxon>
    </lineage>
</organism>
<dbReference type="Proteomes" id="UP001309299">
    <property type="component" value="Unassembled WGS sequence"/>
</dbReference>
<dbReference type="EMBL" id="JBAKUA010000020">
    <property type="protein sequence ID" value="MEH1547512.1"/>
    <property type="molecule type" value="Genomic_DNA"/>
</dbReference>
<name>A0A3E2DNI9_9ACTN</name>
<proteinExistence type="predicted"/>
<gene>
    <name evidence="2" type="ORF">CHT91_01110</name>
    <name evidence="1" type="ORF">V7F78_10955</name>
</gene>
<protein>
    <submittedName>
        <fullName evidence="1">DUF6226 family protein</fullName>
    </submittedName>
</protein>
<dbReference type="EMBL" id="NOWI01000001">
    <property type="protein sequence ID" value="RFT46941.1"/>
    <property type="molecule type" value="Genomic_DNA"/>
</dbReference>
<reference evidence="2 3" key="1">
    <citation type="submission" date="2017-07" db="EMBL/GenBank/DDBJ databases">
        <authorList>
            <person name="Sun Z.S."/>
            <person name="Albrecht U."/>
            <person name="Echele G."/>
            <person name="Lee C.C."/>
        </authorList>
    </citation>
    <scope>NUCLEOTIDE SEQUENCE [LARGE SCALE GENOMIC DNA]</scope>
    <source>
        <strain evidence="2 3">P16-029</strain>
    </source>
</reference>
<comment type="caution">
    <text evidence="2">The sequence shown here is derived from an EMBL/GenBank/DDBJ whole genome shotgun (WGS) entry which is preliminary data.</text>
</comment>
<evidence type="ECO:0000313" key="2">
    <source>
        <dbReference type="EMBL" id="RFT46941.1"/>
    </source>
</evidence>
<dbReference type="RefSeq" id="WP_016666596.1">
    <property type="nucleotide sequence ID" value="NZ_AP031491.1"/>
</dbReference>
<evidence type="ECO:0000313" key="1">
    <source>
        <dbReference type="EMBL" id="MEH1547512.1"/>
    </source>
</evidence>
<evidence type="ECO:0000313" key="3">
    <source>
        <dbReference type="Proteomes" id="UP000259211"/>
    </source>
</evidence>
<dbReference type="Pfam" id="PF19736">
    <property type="entry name" value="DUF6226"/>
    <property type="match status" value="1"/>
</dbReference>
<dbReference type="Proteomes" id="UP000259211">
    <property type="component" value="Unassembled WGS sequence"/>
</dbReference>